<comment type="cofactor">
    <cofactor evidence="1">
        <name>thiamine diphosphate</name>
        <dbReference type="ChEBI" id="CHEBI:58937"/>
    </cofactor>
</comment>
<dbReference type="eggNOG" id="COG0028">
    <property type="taxonomic scope" value="Bacteria"/>
</dbReference>
<gene>
    <name evidence="6" type="ORF">OOA_03034</name>
</gene>
<evidence type="ECO:0000256" key="2">
    <source>
        <dbReference type="ARBA" id="ARBA00007812"/>
    </source>
</evidence>
<dbReference type="InterPro" id="IPR011766">
    <property type="entry name" value="TPP_enzyme_TPP-bd"/>
</dbReference>
<accession>K8X2A3</accession>
<dbReference type="PROSITE" id="PS00187">
    <property type="entry name" value="TPP_ENZYMES"/>
    <property type="match status" value="1"/>
</dbReference>
<dbReference type="CDD" id="cd00568">
    <property type="entry name" value="TPP_enzymes"/>
    <property type="match status" value="1"/>
</dbReference>
<dbReference type="Gene3D" id="3.40.50.970">
    <property type="match status" value="2"/>
</dbReference>
<dbReference type="EMBL" id="AKKL01000012">
    <property type="protein sequence ID" value="EKT63802.1"/>
    <property type="molecule type" value="Genomic_DNA"/>
</dbReference>
<evidence type="ECO:0000313" key="6">
    <source>
        <dbReference type="EMBL" id="EKT63802.1"/>
    </source>
</evidence>
<evidence type="ECO:0000313" key="7">
    <source>
        <dbReference type="Proteomes" id="UP000009336"/>
    </source>
</evidence>
<dbReference type="InterPro" id="IPR012001">
    <property type="entry name" value="Thiamin_PyroP_enz_TPP-bd_dom"/>
</dbReference>
<dbReference type="SUPFAM" id="SSF52518">
    <property type="entry name" value="Thiamin diphosphate-binding fold (THDP-binding)"/>
    <property type="match status" value="2"/>
</dbReference>
<dbReference type="GO" id="GO:0009099">
    <property type="term" value="P:L-valine biosynthetic process"/>
    <property type="evidence" value="ECO:0007669"/>
    <property type="project" value="TreeGrafter"/>
</dbReference>
<dbReference type="HOGENOM" id="CLU_461432_0_0_6"/>
<reference evidence="6 7" key="1">
    <citation type="journal article" date="2012" name="BMC Genomics">
        <title>Comparative genomics of bacteria in the genus Providencia isolated from wild Drosophila melanogaster.</title>
        <authorList>
            <person name="Galac M.R."/>
            <person name="Lazzaro B.P."/>
        </authorList>
    </citation>
    <scope>NUCLEOTIDE SEQUENCE [LARGE SCALE GENOMIC DNA]</scope>
    <source>
        <strain evidence="6 7">DSM 19968</strain>
    </source>
</reference>
<evidence type="ECO:0000256" key="3">
    <source>
        <dbReference type="ARBA" id="ARBA00023052"/>
    </source>
</evidence>
<dbReference type="STRING" id="1141662.OOA_03034"/>
<evidence type="ECO:0000259" key="4">
    <source>
        <dbReference type="Pfam" id="PF02775"/>
    </source>
</evidence>
<comment type="caution">
    <text evidence="6">The sequence shown here is derived from an EMBL/GenBank/DDBJ whole genome shotgun (WGS) entry which is preliminary data.</text>
</comment>
<dbReference type="GO" id="GO:0003984">
    <property type="term" value="F:acetolactate synthase activity"/>
    <property type="evidence" value="ECO:0007669"/>
    <property type="project" value="TreeGrafter"/>
</dbReference>
<dbReference type="AlphaFoldDB" id="K8X2A3"/>
<dbReference type="GO" id="GO:0000287">
    <property type="term" value="F:magnesium ion binding"/>
    <property type="evidence" value="ECO:0007669"/>
    <property type="project" value="InterPro"/>
</dbReference>
<dbReference type="GO" id="GO:0050660">
    <property type="term" value="F:flavin adenine dinucleotide binding"/>
    <property type="evidence" value="ECO:0007669"/>
    <property type="project" value="TreeGrafter"/>
</dbReference>
<comment type="similarity">
    <text evidence="2">Belongs to the TPP enzyme family.</text>
</comment>
<name>K8X2A3_9GAMM</name>
<proteinExistence type="inferred from homology"/>
<dbReference type="GO" id="GO:0005948">
    <property type="term" value="C:acetolactate synthase complex"/>
    <property type="evidence" value="ECO:0007669"/>
    <property type="project" value="TreeGrafter"/>
</dbReference>
<dbReference type="InterPro" id="IPR000399">
    <property type="entry name" value="TPP-bd_CS"/>
</dbReference>
<dbReference type="GO" id="GO:0030976">
    <property type="term" value="F:thiamine pyrophosphate binding"/>
    <property type="evidence" value="ECO:0007669"/>
    <property type="project" value="InterPro"/>
</dbReference>
<dbReference type="Pfam" id="PF02776">
    <property type="entry name" value="TPP_enzyme_N"/>
    <property type="match status" value="1"/>
</dbReference>
<dbReference type="RefSeq" id="WP_008910649.1">
    <property type="nucleotide sequence ID" value="NZ_KB233222.1"/>
</dbReference>
<dbReference type="PATRIC" id="fig|1141662.3.peg.613"/>
<sequence length="575" mass="62666">MLDNQEGTSVKTGYQFMIDTLSDWGITHYAGVTGGGVIHFLKYLQAYKLLESSCPNFMTLGEYSAGFVPLGHFLANGQISAAVATTGAATKLIGCGLSDAKYHDIPAVFIVAQSDSSVSGLAPLQDTSALGSNMIEQLRCELPDGIFVLDNPNTLADQLNEAHHQLNNSKPVVFVLVHKALNTQISLTSIKTNIVDNYPNDVTAKFITEFCQAVKGKKVVILVGEEMSRSPNAKRITSQLSTSLKAATIWSINGANAVERQNTYGYGYISFGGNDKATEIYQGINHDCVLLVLGACPDEYTVNLRPFNAYHTFYLSQIPDAYGQINHSYRHATCGYYSHYLGSLNTLLCVLISAANESDLGIISGMPAPNNLNNRRLAKHQNGFVDMVSLYQKLDQIWAKESIAFDDVCLAYKDRQYVLQRPNNHISFYSLYRGSSMGGAFGLAVGARLAEPEKPIYFFTGDGCFRLFSGSLGEARDLGLVMFLLNNASLGIVSQGLPNIIPNLPNENNHTNIVPLDYCAIAKASGWDAVKLAPDLDNLEKLLTRPFCIGTTSLLIEIPVDANQVLGENPRINNL</sequence>
<organism evidence="6 7">
    <name type="scientific">Providencia burhodogranariea DSM 19968</name>
    <dbReference type="NCBI Taxonomy" id="1141662"/>
    <lineage>
        <taxon>Bacteria</taxon>
        <taxon>Pseudomonadati</taxon>
        <taxon>Pseudomonadota</taxon>
        <taxon>Gammaproteobacteria</taxon>
        <taxon>Enterobacterales</taxon>
        <taxon>Morganellaceae</taxon>
        <taxon>Providencia</taxon>
    </lineage>
</organism>
<evidence type="ECO:0000259" key="5">
    <source>
        <dbReference type="Pfam" id="PF02776"/>
    </source>
</evidence>
<dbReference type="InterPro" id="IPR029061">
    <property type="entry name" value="THDP-binding"/>
</dbReference>
<dbReference type="Pfam" id="PF02775">
    <property type="entry name" value="TPP_enzyme_C"/>
    <property type="match status" value="1"/>
</dbReference>
<feature type="domain" description="Thiamine pyrophosphate enzyme N-terminal TPP-binding" evidence="5">
    <location>
        <begin position="12"/>
        <end position="125"/>
    </location>
</feature>
<evidence type="ECO:0000256" key="1">
    <source>
        <dbReference type="ARBA" id="ARBA00001964"/>
    </source>
</evidence>
<protein>
    <submittedName>
        <fullName evidence="6">Acetolactate synthase II</fullName>
    </submittedName>
</protein>
<dbReference type="InterPro" id="IPR045229">
    <property type="entry name" value="TPP_enz"/>
</dbReference>
<keyword evidence="3" id="KW-0786">Thiamine pyrophosphate</keyword>
<dbReference type="OrthoDB" id="2254214at2"/>
<dbReference type="Proteomes" id="UP000009336">
    <property type="component" value="Unassembled WGS sequence"/>
</dbReference>
<dbReference type="PANTHER" id="PTHR18968">
    <property type="entry name" value="THIAMINE PYROPHOSPHATE ENZYMES"/>
    <property type="match status" value="1"/>
</dbReference>
<dbReference type="GO" id="GO:0009097">
    <property type="term" value="P:isoleucine biosynthetic process"/>
    <property type="evidence" value="ECO:0007669"/>
    <property type="project" value="TreeGrafter"/>
</dbReference>
<keyword evidence="7" id="KW-1185">Reference proteome</keyword>
<feature type="domain" description="Thiamine pyrophosphate enzyme TPP-binding" evidence="4">
    <location>
        <begin position="420"/>
        <end position="545"/>
    </location>
</feature>
<dbReference type="PANTHER" id="PTHR18968:SF13">
    <property type="entry name" value="ACETOLACTATE SYNTHASE CATALYTIC SUBUNIT, MITOCHONDRIAL"/>
    <property type="match status" value="1"/>
</dbReference>